<reference evidence="2 3" key="1">
    <citation type="journal article" date="2019" name="Int. J. Syst. Evol. Microbiol.">
        <title>The Global Catalogue of Microorganisms (GCM) 10K type strain sequencing project: providing services to taxonomists for standard genome sequencing and annotation.</title>
        <authorList>
            <consortium name="The Broad Institute Genomics Platform"/>
            <consortium name="The Broad Institute Genome Sequencing Center for Infectious Disease"/>
            <person name="Wu L."/>
            <person name="Ma J."/>
        </authorList>
    </citation>
    <scope>NUCLEOTIDE SEQUENCE [LARGE SCALE GENOMIC DNA]</scope>
    <source>
        <strain evidence="2 3">SYNS20</strain>
    </source>
</reference>
<sequence>MDRLYREDDISREQARDLLVRRLATLAGIARERNVPVVLTRSREDELSEPLVAAARETLTCQATKFGPRFTDEKGGDETLVYHLGDGWMQTTLAFWQEILQHRARAAGALVDENGPTADTPSTVPNPSTPVTPEGW</sequence>
<accession>A0ABD5T7S0</accession>
<comment type="caution">
    <text evidence="2">The sequence shown here is derived from an EMBL/GenBank/DDBJ whole genome shotgun (WGS) entry which is preliminary data.</text>
</comment>
<protein>
    <submittedName>
        <fullName evidence="2">Uncharacterized protein</fullName>
    </submittedName>
</protein>
<feature type="region of interest" description="Disordered" evidence="1">
    <location>
        <begin position="112"/>
        <end position="136"/>
    </location>
</feature>
<evidence type="ECO:0000256" key="1">
    <source>
        <dbReference type="SAM" id="MobiDB-lite"/>
    </source>
</evidence>
<dbReference type="RefSeq" id="WP_321170855.1">
    <property type="nucleotide sequence ID" value="NZ_CP126158.1"/>
</dbReference>
<dbReference type="GeneID" id="86192878"/>
<proteinExistence type="predicted"/>
<feature type="compositionally biased region" description="Low complexity" evidence="1">
    <location>
        <begin position="120"/>
        <end position="136"/>
    </location>
</feature>
<gene>
    <name evidence="2" type="ORF">ACFQFD_05255</name>
</gene>
<evidence type="ECO:0000313" key="2">
    <source>
        <dbReference type="EMBL" id="MFC6785400.1"/>
    </source>
</evidence>
<dbReference type="Proteomes" id="UP001596443">
    <property type="component" value="Unassembled WGS sequence"/>
</dbReference>
<keyword evidence="3" id="KW-1185">Reference proteome</keyword>
<name>A0ABD5T7S0_9EURY</name>
<dbReference type="AlphaFoldDB" id="A0ABD5T7S0"/>
<dbReference type="EMBL" id="JBHSWX010000012">
    <property type="protein sequence ID" value="MFC6785400.1"/>
    <property type="molecule type" value="Genomic_DNA"/>
</dbReference>
<evidence type="ECO:0000313" key="3">
    <source>
        <dbReference type="Proteomes" id="UP001596443"/>
    </source>
</evidence>
<organism evidence="2 3">
    <name type="scientific">Halobaculum halobium</name>
    <dbReference type="NCBI Taxonomy" id="3032281"/>
    <lineage>
        <taxon>Archaea</taxon>
        <taxon>Methanobacteriati</taxon>
        <taxon>Methanobacteriota</taxon>
        <taxon>Stenosarchaea group</taxon>
        <taxon>Halobacteria</taxon>
        <taxon>Halobacteriales</taxon>
        <taxon>Haloferacaceae</taxon>
        <taxon>Halobaculum</taxon>
    </lineage>
</organism>